<accession>A0AAD5K5Q5</accession>
<comment type="caution">
    <text evidence="4">The sequence shown here is derived from an EMBL/GenBank/DDBJ whole genome shotgun (WGS) entry which is preliminary data.</text>
</comment>
<keyword evidence="5" id="KW-1185">Reference proteome</keyword>
<name>A0AAD5K5Q5_9FUNG</name>
<dbReference type="Gene3D" id="3.40.1350.10">
    <property type="match status" value="1"/>
</dbReference>
<dbReference type="GO" id="GO:0003676">
    <property type="term" value="F:nucleic acid binding"/>
    <property type="evidence" value="ECO:0007669"/>
    <property type="project" value="InterPro"/>
</dbReference>
<dbReference type="GO" id="GO:0004519">
    <property type="term" value="F:endonuclease activity"/>
    <property type="evidence" value="ECO:0007669"/>
    <property type="project" value="UniProtKB-KW"/>
</dbReference>
<reference evidence="4" key="2">
    <citation type="submission" date="2023-02" db="EMBL/GenBank/DDBJ databases">
        <authorList>
            <consortium name="DOE Joint Genome Institute"/>
            <person name="Mondo S.J."/>
            <person name="Chang Y."/>
            <person name="Wang Y."/>
            <person name="Ahrendt S."/>
            <person name="Andreopoulos W."/>
            <person name="Barry K."/>
            <person name="Beard J."/>
            <person name="Benny G.L."/>
            <person name="Blankenship S."/>
            <person name="Bonito G."/>
            <person name="Cuomo C."/>
            <person name="Desiro A."/>
            <person name="Gervers K.A."/>
            <person name="Hundley H."/>
            <person name="Kuo A."/>
            <person name="LaButti K."/>
            <person name="Lang B.F."/>
            <person name="Lipzen A."/>
            <person name="O'Donnell K."/>
            <person name="Pangilinan J."/>
            <person name="Reynolds N."/>
            <person name="Sandor L."/>
            <person name="Smith M.W."/>
            <person name="Tsang A."/>
            <person name="Grigoriev I.V."/>
            <person name="Stajich J.E."/>
            <person name="Spatafora J.W."/>
        </authorList>
    </citation>
    <scope>NUCLEOTIDE SEQUENCE</scope>
    <source>
        <strain evidence="4">RSA 2281</strain>
    </source>
</reference>
<dbReference type="EMBL" id="JAIXMP010000029">
    <property type="protein sequence ID" value="KAI9251881.1"/>
    <property type="molecule type" value="Genomic_DNA"/>
</dbReference>
<dbReference type="InterPro" id="IPR036167">
    <property type="entry name" value="tRNA_intron_Endo_cat-like_sf"/>
</dbReference>
<dbReference type="AlphaFoldDB" id="A0AAD5K5Q5"/>
<dbReference type="GO" id="GO:0006388">
    <property type="term" value="P:tRNA splicing, via endonucleolytic cleavage and ligation"/>
    <property type="evidence" value="ECO:0007669"/>
    <property type="project" value="InterPro"/>
</dbReference>
<keyword evidence="2" id="KW-0819">tRNA processing</keyword>
<comment type="similarity">
    <text evidence="1">Belongs to the SEN15 family.</text>
</comment>
<keyword evidence="4" id="KW-0255">Endonuclease</keyword>
<reference evidence="4" key="1">
    <citation type="journal article" date="2022" name="IScience">
        <title>Evolution of zygomycete secretomes and the origins of terrestrial fungal ecologies.</title>
        <authorList>
            <person name="Chang Y."/>
            <person name="Wang Y."/>
            <person name="Mondo S."/>
            <person name="Ahrendt S."/>
            <person name="Andreopoulos W."/>
            <person name="Barry K."/>
            <person name="Beard J."/>
            <person name="Benny G.L."/>
            <person name="Blankenship S."/>
            <person name="Bonito G."/>
            <person name="Cuomo C."/>
            <person name="Desiro A."/>
            <person name="Gervers K.A."/>
            <person name="Hundley H."/>
            <person name="Kuo A."/>
            <person name="LaButti K."/>
            <person name="Lang B.F."/>
            <person name="Lipzen A."/>
            <person name="O'Donnell K."/>
            <person name="Pangilinan J."/>
            <person name="Reynolds N."/>
            <person name="Sandor L."/>
            <person name="Smith M.E."/>
            <person name="Tsang A."/>
            <person name="Grigoriev I.V."/>
            <person name="Stajich J.E."/>
            <person name="Spatafora J.W."/>
        </authorList>
    </citation>
    <scope>NUCLEOTIDE SEQUENCE</scope>
    <source>
        <strain evidence="4">RSA 2281</strain>
    </source>
</reference>
<evidence type="ECO:0000313" key="4">
    <source>
        <dbReference type="EMBL" id="KAI9251881.1"/>
    </source>
</evidence>
<dbReference type="PANTHER" id="PTHR28582:SF1">
    <property type="entry name" value="TRNA-SPLICING ENDONUCLEASE SUBUNIT SEN15"/>
    <property type="match status" value="1"/>
</dbReference>
<sequence length="108" mass="12419">MRQVYLDLVLVKMWKQVEPIPMNTLENTVLLAHEPDTPTDHRLVIFPIHQDDALSTARISQLFTTLRGANLTNDGEQLSKITFAIHSPDSTIVYYHVYKGFNNKKEQP</sequence>
<evidence type="ECO:0000256" key="2">
    <source>
        <dbReference type="ARBA" id="ARBA00022694"/>
    </source>
</evidence>
<protein>
    <submittedName>
        <fullName evidence="4">tRNA intron endonuclease</fullName>
    </submittedName>
</protein>
<keyword evidence="4" id="KW-0540">Nuclease</keyword>
<dbReference type="GO" id="GO:0005634">
    <property type="term" value="C:nucleus"/>
    <property type="evidence" value="ECO:0007669"/>
    <property type="project" value="UniProtKB-ARBA"/>
</dbReference>
<dbReference type="SUPFAM" id="SSF53032">
    <property type="entry name" value="tRNA-intron endonuclease catalytic domain-like"/>
    <property type="match status" value="1"/>
</dbReference>
<dbReference type="PANTHER" id="PTHR28582">
    <property type="entry name" value="TRNA-SPLICING ENDONUCLEASE SUBUNIT SEN15"/>
    <property type="match status" value="1"/>
</dbReference>
<keyword evidence="4" id="KW-0378">Hydrolase</keyword>
<dbReference type="Pfam" id="PF09631">
    <property type="entry name" value="Sen15"/>
    <property type="match status" value="1"/>
</dbReference>
<dbReference type="Proteomes" id="UP001209540">
    <property type="component" value="Unassembled WGS sequence"/>
</dbReference>
<dbReference type="InterPro" id="IPR018593">
    <property type="entry name" value="tRNA-endonuc_su_Sen15"/>
</dbReference>
<proteinExistence type="inferred from homology"/>
<gene>
    <name evidence="4" type="ORF">BDA99DRAFT_184815</name>
</gene>
<feature type="domain" description="tRNA-splicing endonuclease subunit Sen15" evidence="3">
    <location>
        <begin position="3"/>
        <end position="103"/>
    </location>
</feature>
<dbReference type="InterPro" id="IPR011856">
    <property type="entry name" value="tRNA_endonuc-like_dom_sf"/>
</dbReference>
<evidence type="ECO:0000256" key="1">
    <source>
        <dbReference type="ARBA" id="ARBA00006091"/>
    </source>
</evidence>
<evidence type="ECO:0000259" key="3">
    <source>
        <dbReference type="Pfam" id="PF09631"/>
    </source>
</evidence>
<evidence type="ECO:0000313" key="5">
    <source>
        <dbReference type="Proteomes" id="UP001209540"/>
    </source>
</evidence>
<organism evidence="4 5">
    <name type="scientific">Phascolomyces articulosus</name>
    <dbReference type="NCBI Taxonomy" id="60185"/>
    <lineage>
        <taxon>Eukaryota</taxon>
        <taxon>Fungi</taxon>
        <taxon>Fungi incertae sedis</taxon>
        <taxon>Mucoromycota</taxon>
        <taxon>Mucoromycotina</taxon>
        <taxon>Mucoromycetes</taxon>
        <taxon>Mucorales</taxon>
        <taxon>Lichtheimiaceae</taxon>
        <taxon>Phascolomyces</taxon>
    </lineage>
</organism>